<dbReference type="PROSITE" id="PS50297">
    <property type="entry name" value="ANK_REP_REGION"/>
    <property type="match status" value="2"/>
</dbReference>
<dbReference type="Pfam" id="PF12796">
    <property type="entry name" value="Ank_2"/>
    <property type="match status" value="1"/>
</dbReference>
<evidence type="ECO:0000256" key="2">
    <source>
        <dbReference type="ARBA" id="ARBA00022737"/>
    </source>
</evidence>
<dbReference type="Proteomes" id="UP000053815">
    <property type="component" value="Unassembled WGS sequence"/>
</dbReference>
<evidence type="ECO:0000313" key="6">
    <source>
        <dbReference type="EMBL" id="GAN09967.1"/>
    </source>
</evidence>
<evidence type="ECO:0000256" key="4">
    <source>
        <dbReference type="PROSITE-ProRule" id="PRU00023"/>
    </source>
</evidence>
<sequence length="170" mass="19232">MADHQELLDDLVYFARAGELEDLKEVKASPENFVEKDDTGKTALHMASANNHVDIVKYIVEQLSTLDNKKRIELINTKNDQGNTPLHWAALNGNLEVVEILVKAGGDCKIKNESNISPIYEAQQRNHEKIAEFFLQTMLEEEPEEPLAEDEQFVETGVPTKKGELKKDDE</sequence>
<dbReference type="InterPro" id="IPR036770">
    <property type="entry name" value="Ankyrin_rpt-contain_sf"/>
</dbReference>
<dbReference type="PRINTS" id="PR01415">
    <property type="entry name" value="ANKYRIN"/>
</dbReference>
<feature type="repeat" description="ANK" evidence="4">
    <location>
        <begin position="39"/>
        <end position="71"/>
    </location>
</feature>
<evidence type="ECO:0000256" key="1">
    <source>
        <dbReference type="ARBA" id="ARBA00012210"/>
    </source>
</evidence>
<dbReference type="InterPro" id="IPR002110">
    <property type="entry name" value="Ankyrin_rpt"/>
</dbReference>
<feature type="compositionally biased region" description="Acidic residues" evidence="5">
    <location>
        <begin position="141"/>
        <end position="153"/>
    </location>
</feature>
<proteinExistence type="predicted"/>
<dbReference type="STRING" id="91626.A0A0C9N1T8"/>
<dbReference type="OrthoDB" id="10057496at2759"/>
<dbReference type="PROSITE" id="PS50088">
    <property type="entry name" value="ANK_REPEAT"/>
    <property type="match status" value="2"/>
</dbReference>
<keyword evidence="7" id="KW-1185">Reference proteome</keyword>
<keyword evidence="2" id="KW-0677">Repeat</keyword>
<dbReference type="PANTHER" id="PTHR24161">
    <property type="entry name" value="ANK_REP_REGION DOMAIN-CONTAINING PROTEIN-RELATED"/>
    <property type="match status" value="1"/>
</dbReference>
<accession>A0A0C9N1T8</accession>
<gene>
    <name evidence="6" type="ORF">MAM1_0307d09500</name>
</gene>
<dbReference type="AlphaFoldDB" id="A0A0C9N1T8"/>
<evidence type="ECO:0000256" key="5">
    <source>
        <dbReference type="SAM" id="MobiDB-lite"/>
    </source>
</evidence>
<name>A0A0C9N1T8_9FUNG</name>
<dbReference type="EC" id="2.3.1.225" evidence="1"/>
<keyword evidence="3 4" id="KW-0040">ANK repeat</keyword>
<reference evidence="6" key="1">
    <citation type="submission" date="2014-09" db="EMBL/GenBank/DDBJ databases">
        <title>Draft genome sequence of an oleaginous Mucoromycotina fungus Mucor ambiguus NBRC6742.</title>
        <authorList>
            <person name="Takeda I."/>
            <person name="Yamane N."/>
            <person name="Morita T."/>
            <person name="Tamano K."/>
            <person name="Machida M."/>
            <person name="Baker S."/>
            <person name="Koike H."/>
        </authorList>
    </citation>
    <scope>NUCLEOTIDE SEQUENCE</scope>
    <source>
        <strain evidence="6">NBRC 6742</strain>
    </source>
</reference>
<evidence type="ECO:0000256" key="3">
    <source>
        <dbReference type="ARBA" id="ARBA00023043"/>
    </source>
</evidence>
<protein>
    <recommendedName>
        <fullName evidence="1">protein S-acyltransferase</fullName>
        <ecNumber evidence="1">2.3.1.225</ecNumber>
    </recommendedName>
</protein>
<feature type="repeat" description="ANK" evidence="4">
    <location>
        <begin position="81"/>
        <end position="113"/>
    </location>
</feature>
<dbReference type="Gene3D" id="1.25.40.20">
    <property type="entry name" value="Ankyrin repeat-containing domain"/>
    <property type="match status" value="1"/>
</dbReference>
<dbReference type="SUPFAM" id="SSF48403">
    <property type="entry name" value="Ankyrin repeat"/>
    <property type="match status" value="1"/>
</dbReference>
<evidence type="ECO:0000313" key="7">
    <source>
        <dbReference type="Proteomes" id="UP000053815"/>
    </source>
</evidence>
<dbReference type="EMBL" id="DF836596">
    <property type="protein sequence ID" value="GAN09967.1"/>
    <property type="molecule type" value="Genomic_DNA"/>
</dbReference>
<dbReference type="PANTHER" id="PTHR24161:SF85">
    <property type="entry name" value="PALMITOYLTRANSFERASE HIP14"/>
    <property type="match status" value="1"/>
</dbReference>
<organism evidence="6">
    <name type="scientific">Mucor ambiguus</name>
    <dbReference type="NCBI Taxonomy" id="91626"/>
    <lineage>
        <taxon>Eukaryota</taxon>
        <taxon>Fungi</taxon>
        <taxon>Fungi incertae sedis</taxon>
        <taxon>Mucoromycota</taxon>
        <taxon>Mucoromycotina</taxon>
        <taxon>Mucoromycetes</taxon>
        <taxon>Mucorales</taxon>
        <taxon>Mucorineae</taxon>
        <taxon>Mucoraceae</taxon>
        <taxon>Mucor</taxon>
    </lineage>
</organism>
<feature type="region of interest" description="Disordered" evidence="5">
    <location>
        <begin position="141"/>
        <end position="170"/>
    </location>
</feature>
<dbReference type="SMART" id="SM00248">
    <property type="entry name" value="ANK"/>
    <property type="match status" value="3"/>
</dbReference>
<dbReference type="GO" id="GO:0019706">
    <property type="term" value="F:protein-cysteine S-palmitoyltransferase activity"/>
    <property type="evidence" value="ECO:0007669"/>
    <property type="project" value="UniProtKB-EC"/>
</dbReference>
<feature type="compositionally biased region" description="Basic and acidic residues" evidence="5">
    <location>
        <begin position="161"/>
        <end position="170"/>
    </location>
</feature>